<accession>A0A1M5EQ21</accession>
<keyword evidence="2" id="KW-0812">Transmembrane</keyword>
<keyword evidence="2" id="KW-0472">Membrane</keyword>
<organism evidence="3 4">
    <name type="scientific">Vibrio gazogenes DSM 21264 = NBRC 103151</name>
    <dbReference type="NCBI Taxonomy" id="1123492"/>
    <lineage>
        <taxon>Bacteria</taxon>
        <taxon>Pseudomonadati</taxon>
        <taxon>Pseudomonadota</taxon>
        <taxon>Gammaproteobacteria</taxon>
        <taxon>Vibrionales</taxon>
        <taxon>Vibrionaceae</taxon>
        <taxon>Vibrio</taxon>
    </lineage>
</organism>
<proteinExistence type="predicted"/>
<reference evidence="4" key="1">
    <citation type="submission" date="2016-11" db="EMBL/GenBank/DDBJ databases">
        <authorList>
            <person name="Varghese N."/>
            <person name="Submissions S."/>
        </authorList>
    </citation>
    <scope>NUCLEOTIDE SEQUENCE [LARGE SCALE GENOMIC DNA]</scope>
    <source>
        <strain evidence="4">DSM 21264</strain>
    </source>
</reference>
<keyword evidence="2" id="KW-1133">Transmembrane helix</keyword>
<evidence type="ECO:0000256" key="2">
    <source>
        <dbReference type="SAM" id="Phobius"/>
    </source>
</evidence>
<sequence length="84" mass="10603">MNADMYLPCQPYWLCRSLMLTFYVVVASVVIWIIILVIREYIRIKNRTKYVQERRRLHYKERHRLKSERVIQRSKRPKRPRKRR</sequence>
<dbReference type="AlphaFoldDB" id="A0A1M5EQ21"/>
<keyword evidence="4" id="KW-1185">Reference proteome</keyword>
<evidence type="ECO:0000313" key="3">
    <source>
        <dbReference type="EMBL" id="SHF81221.1"/>
    </source>
</evidence>
<dbReference type="EMBL" id="FQUH01000017">
    <property type="protein sequence ID" value="SHF81221.1"/>
    <property type="molecule type" value="Genomic_DNA"/>
</dbReference>
<feature type="transmembrane region" description="Helical" evidence="2">
    <location>
        <begin position="20"/>
        <end position="38"/>
    </location>
</feature>
<name>A0A1M5EQ21_VIBGA</name>
<dbReference type="Proteomes" id="UP000184159">
    <property type="component" value="Unassembled WGS sequence"/>
</dbReference>
<feature type="region of interest" description="Disordered" evidence="1">
    <location>
        <begin position="64"/>
        <end position="84"/>
    </location>
</feature>
<gene>
    <name evidence="3" type="ORF">SAMN02745781_03239</name>
</gene>
<protein>
    <submittedName>
        <fullName evidence="3">Uncharacterized protein</fullName>
    </submittedName>
</protein>
<evidence type="ECO:0000256" key="1">
    <source>
        <dbReference type="SAM" id="MobiDB-lite"/>
    </source>
</evidence>
<evidence type="ECO:0000313" key="4">
    <source>
        <dbReference type="Proteomes" id="UP000184159"/>
    </source>
</evidence>